<keyword evidence="3" id="KW-1185">Reference proteome</keyword>
<dbReference type="EMBL" id="JAHRIO010092170">
    <property type="protein sequence ID" value="MEQ2189126.1"/>
    <property type="molecule type" value="Genomic_DNA"/>
</dbReference>
<keyword evidence="1" id="KW-0732">Signal</keyword>
<name>A0ABV0Q0P2_9TELE</name>
<protein>
    <submittedName>
        <fullName evidence="2">Uncharacterized protein</fullName>
    </submittedName>
</protein>
<comment type="caution">
    <text evidence="2">The sequence shown here is derived from an EMBL/GenBank/DDBJ whole genome shotgun (WGS) entry which is preliminary data.</text>
</comment>
<accession>A0ABV0Q0P2</accession>
<feature type="chain" id="PRO_5047025363" evidence="1">
    <location>
        <begin position="18"/>
        <end position="206"/>
    </location>
</feature>
<dbReference type="PANTHER" id="PTHR15937">
    <property type="entry name" value="TRANSMEMBRANE 7 SUPERFAMILY MEMBER 3"/>
    <property type="match status" value="1"/>
</dbReference>
<gene>
    <name evidence="2" type="ORF">GOODEAATRI_022028</name>
</gene>
<evidence type="ECO:0000256" key="1">
    <source>
        <dbReference type="SAM" id="SignalP"/>
    </source>
</evidence>
<proteinExistence type="predicted"/>
<dbReference type="InterPro" id="IPR042502">
    <property type="entry name" value="TM7SF3"/>
</dbReference>
<evidence type="ECO:0000313" key="3">
    <source>
        <dbReference type="Proteomes" id="UP001476798"/>
    </source>
</evidence>
<dbReference type="Proteomes" id="UP001476798">
    <property type="component" value="Unassembled WGS sequence"/>
</dbReference>
<dbReference type="PANTHER" id="PTHR15937:SF3">
    <property type="entry name" value="TRANSMEMBRANE 7 SUPERFAMILY MEMBER 3"/>
    <property type="match status" value="1"/>
</dbReference>
<evidence type="ECO:0000313" key="2">
    <source>
        <dbReference type="EMBL" id="MEQ2189126.1"/>
    </source>
</evidence>
<dbReference type="Pfam" id="PF25992">
    <property type="entry name" value="Ig_TM7SF3_N"/>
    <property type="match status" value="1"/>
</dbReference>
<reference evidence="2 3" key="1">
    <citation type="submission" date="2021-06" db="EMBL/GenBank/DDBJ databases">
        <authorList>
            <person name="Palmer J.M."/>
        </authorList>
    </citation>
    <scope>NUCLEOTIDE SEQUENCE [LARGE SCALE GENOMIC DNA]</scope>
    <source>
        <strain evidence="2 3">GA_2019</strain>
        <tissue evidence="2">Muscle</tissue>
    </source>
</reference>
<feature type="signal peptide" evidence="1">
    <location>
        <begin position="1"/>
        <end position="17"/>
    </location>
</feature>
<sequence>MEDSITCLVVHLLLTSCLFMMPLSKNRISNSLSFMSVFQVPDQSLSLTAADSGLVSALQPSQTLLSLFLSSPDEETVSGTGVILSFSSTGQTPPACDTSTGTSTRWRLQYDVYQYFLPENDLSESSLFAGIQAVADIRGMMASGRLVLTLKSTDKTTMVFSSIPGQGVIYSVIVRDPVLKTSASYVPAHTYACSFASTLDGCQTLG</sequence>
<organism evidence="2 3">
    <name type="scientific">Goodea atripinnis</name>
    <dbReference type="NCBI Taxonomy" id="208336"/>
    <lineage>
        <taxon>Eukaryota</taxon>
        <taxon>Metazoa</taxon>
        <taxon>Chordata</taxon>
        <taxon>Craniata</taxon>
        <taxon>Vertebrata</taxon>
        <taxon>Euteleostomi</taxon>
        <taxon>Actinopterygii</taxon>
        <taxon>Neopterygii</taxon>
        <taxon>Teleostei</taxon>
        <taxon>Neoteleostei</taxon>
        <taxon>Acanthomorphata</taxon>
        <taxon>Ovalentaria</taxon>
        <taxon>Atherinomorphae</taxon>
        <taxon>Cyprinodontiformes</taxon>
        <taxon>Goodeidae</taxon>
        <taxon>Goodea</taxon>
    </lineage>
</organism>